<dbReference type="PANTHER" id="PTHR43179:SF12">
    <property type="entry name" value="GALACTOFURANOSYLTRANSFERASE GLFT2"/>
    <property type="match status" value="1"/>
</dbReference>
<evidence type="ECO:0000259" key="4">
    <source>
        <dbReference type="Pfam" id="PF00535"/>
    </source>
</evidence>
<feature type="domain" description="Glycosyltransferase 2-like" evidence="4">
    <location>
        <begin position="5"/>
        <end position="118"/>
    </location>
</feature>
<dbReference type="EMBL" id="CP001731">
    <property type="protein sequence ID" value="ADB86777.1"/>
    <property type="molecule type" value="Genomic_DNA"/>
</dbReference>
<dbReference type="Proteomes" id="UP000001404">
    <property type="component" value="Chromosome"/>
</dbReference>
<dbReference type="SUPFAM" id="SSF53448">
    <property type="entry name" value="Nucleotide-diphospho-sugar transferases"/>
    <property type="match status" value="1"/>
</dbReference>
<proteinExistence type="inferred from homology"/>
<reference evidence="6" key="1">
    <citation type="journal article" date="2009" name="Proc. Natl. Acad. Sci. U.S.A.">
        <title>Biogeography of the Sulfolobus islandicus pan-genome.</title>
        <authorList>
            <person name="Reno M.L."/>
            <person name="Held N.L."/>
            <person name="Fields C.J."/>
            <person name="Burke P.V."/>
            <person name="Whitaker R.J."/>
        </authorList>
    </citation>
    <scope>NUCLEOTIDE SEQUENCE [LARGE SCALE GENOMIC DNA]</scope>
    <source>
        <strain evidence="6">L.D.8.5 / Lassen #2</strain>
    </source>
</reference>
<evidence type="ECO:0000256" key="1">
    <source>
        <dbReference type="ARBA" id="ARBA00006739"/>
    </source>
</evidence>
<dbReference type="GO" id="GO:0016757">
    <property type="term" value="F:glycosyltransferase activity"/>
    <property type="evidence" value="ECO:0007669"/>
    <property type="project" value="UniProtKB-KW"/>
</dbReference>
<evidence type="ECO:0000256" key="2">
    <source>
        <dbReference type="ARBA" id="ARBA00022676"/>
    </source>
</evidence>
<protein>
    <submittedName>
        <fullName evidence="5">Glycosyl transferase, family 2</fullName>
    </submittedName>
</protein>
<evidence type="ECO:0000256" key="3">
    <source>
        <dbReference type="ARBA" id="ARBA00022679"/>
    </source>
</evidence>
<evidence type="ECO:0000313" key="5">
    <source>
        <dbReference type="EMBL" id="ADB86777.1"/>
    </source>
</evidence>
<gene>
    <name evidence="5" type="ordered locus">LD85_1096</name>
</gene>
<dbReference type="RefSeq" id="WP_012952696.1">
    <property type="nucleotide sequence ID" value="NC_013769.1"/>
</dbReference>
<dbReference type="CAZy" id="GT2">
    <property type="family name" value="Glycosyltransferase Family 2"/>
</dbReference>
<sequence>MVTLSIIVVNVKGKDSLPKLLESLKRSSYNDFELIIVDDEQISGSFKLIKIEKDLGLAYCRNFASYAKGEYLLFLDNDTELLPDTIFKAVEFIKQNPNTIVQLKLVYSNGLIDSCGGVLDELGYPIELGRGDKSAENCFEVREILYAKGASLLVSKKMFDELKGFDTEYFYGYDDTDFSFRALKRGYKVVFSLLR</sequence>
<comment type="similarity">
    <text evidence="1">Belongs to the glycosyltransferase 2 family.</text>
</comment>
<dbReference type="PANTHER" id="PTHR43179">
    <property type="entry name" value="RHAMNOSYLTRANSFERASE WBBL"/>
    <property type="match status" value="1"/>
</dbReference>
<dbReference type="KEGG" id="sii:LD85_1096"/>
<dbReference type="Pfam" id="PF00535">
    <property type="entry name" value="Glycos_transf_2"/>
    <property type="match status" value="1"/>
</dbReference>
<keyword evidence="3 5" id="KW-0808">Transferase</keyword>
<keyword evidence="2" id="KW-0328">Glycosyltransferase</keyword>
<dbReference type="InterPro" id="IPR001173">
    <property type="entry name" value="Glyco_trans_2-like"/>
</dbReference>
<accession>D2PJ24</accession>
<dbReference type="Gene3D" id="3.90.550.10">
    <property type="entry name" value="Spore Coat Polysaccharide Biosynthesis Protein SpsA, Chain A"/>
    <property type="match status" value="1"/>
</dbReference>
<organism evidence="5 6">
    <name type="scientific">Saccharolobus islandicus (strain L.D.8.5 / Lassen #2)</name>
    <name type="common">Sulfolobus islandicus</name>
    <dbReference type="NCBI Taxonomy" id="425944"/>
    <lineage>
        <taxon>Archaea</taxon>
        <taxon>Thermoproteota</taxon>
        <taxon>Thermoprotei</taxon>
        <taxon>Sulfolobales</taxon>
        <taxon>Sulfolobaceae</taxon>
        <taxon>Saccharolobus</taxon>
    </lineage>
</organism>
<name>D2PJ24_SACI9</name>
<dbReference type="InterPro" id="IPR029044">
    <property type="entry name" value="Nucleotide-diphossugar_trans"/>
</dbReference>
<dbReference type="HOGENOM" id="CLU_1217636_0_0_2"/>
<dbReference type="AlphaFoldDB" id="D2PJ24"/>
<evidence type="ECO:0000313" key="6">
    <source>
        <dbReference type="Proteomes" id="UP000001404"/>
    </source>
</evidence>